<dbReference type="OrthoDB" id="9799199at2"/>
<dbReference type="PANTHER" id="PTHR46382">
    <property type="entry name" value="PHOSPHATIDATE CYTIDYLYLTRANSFERASE"/>
    <property type="match status" value="1"/>
</dbReference>
<sequence length="275" mass="30296">MFMTRLFSSAVLVIIALATLFQGSYLLAAILLFISLVAYYELCRACNVCVEGQRINAPLTVGYAGIICYYGAVVFTKDAVFQLLCILFVLVAYMFVYVFSFPKYHAQEIMSAFFGFVYAPVMFSFIYLTRELPNGVYIVWMIFVSSWICDTCAYVSGMLFGKHKLAPKLSPKKSVEGAVGGIAGSALVGGLYGHFIVEKVVEGQEITWIFVIISVVGAIISQIGDLAASAIKRNHEIKDYGHLIPGHGGIMDRFDSVIFTAPMIYALAVLLIKQM</sequence>
<keyword evidence="14" id="KW-0443">Lipid metabolism</keyword>
<keyword evidence="9" id="KW-0444">Lipid biosynthesis</keyword>
<keyword evidence="12 18" id="KW-0548">Nucleotidyltransferase</keyword>
<dbReference type="GO" id="GO:0016024">
    <property type="term" value="P:CDP-diacylglycerol biosynthetic process"/>
    <property type="evidence" value="ECO:0007669"/>
    <property type="project" value="UniProtKB-UniPathway"/>
</dbReference>
<evidence type="ECO:0000256" key="5">
    <source>
        <dbReference type="ARBA" id="ARBA00010185"/>
    </source>
</evidence>
<proteinExistence type="inferred from homology"/>
<evidence type="ECO:0000256" key="7">
    <source>
        <dbReference type="ARBA" id="ARBA00019373"/>
    </source>
</evidence>
<keyword evidence="16" id="KW-0594">Phospholipid biosynthesis</keyword>
<feature type="transmembrane region" description="Helical" evidence="19">
    <location>
        <begin position="208"/>
        <end position="228"/>
    </location>
</feature>
<organism evidence="20 21">
    <name type="scientific">Kineothrix alysoides</name>
    <dbReference type="NCBI Taxonomy" id="1469948"/>
    <lineage>
        <taxon>Bacteria</taxon>
        <taxon>Bacillati</taxon>
        <taxon>Bacillota</taxon>
        <taxon>Clostridia</taxon>
        <taxon>Lachnospirales</taxon>
        <taxon>Lachnospiraceae</taxon>
        <taxon>Kineothrix</taxon>
    </lineage>
</organism>
<feature type="transmembrane region" description="Helical" evidence="19">
    <location>
        <begin position="177"/>
        <end position="196"/>
    </location>
</feature>
<comment type="similarity">
    <text evidence="5 18">Belongs to the CDS family.</text>
</comment>
<evidence type="ECO:0000256" key="9">
    <source>
        <dbReference type="ARBA" id="ARBA00022516"/>
    </source>
</evidence>
<feature type="transmembrane region" description="Helical" evidence="19">
    <location>
        <begin position="135"/>
        <end position="156"/>
    </location>
</feature>
<dbReference type="InterPro" id="IPR000374">
    <property type="entry name" value="PC_trans"/>
</dbReference>
<evidence type="ECO:0000256" key="2">
    <source>
        <dbReference type="ARBA" id="ARBA00004651"/>
    </source>
</evidence>
<comment type="subcellular location">
    <subcellularLocation>
        <location evidence="2">Cell membrane</location>
        <topology evidence="2">Multi-pass membrane protein</topology>
    </subcellularLocation>
</comment>
<comment type="catalytic activity">
    <reaction evidence="1 18">
        <text>a 1,2-diacyl-sn-glycero-3-phosphate + CTP + H(+) = a CDP-1,2-diacyl-sn-glycerol + diphosphate</text>
        <dbReference type="Rhea" id="RHEA:16229"/>
        <dbReference type="ChEBI" id="CHEBI:15378"/>
        <dbReference type="ChEBI" id="CHEBI:33019"/>
        <dbReference type="ChEBI" id="CHEBI:37563"/>
        <dbReference type="ChEBI" id="CHEBI:58332"/>
        <dbReference type="ChEBI" id="CHEBI:58608"/>
        <dbReference type="EC" id="2.7.7.41"/>
    </reaction>
</comment>
<keyword evidence="13 19" id="KW-1133">Transmembrane helix</keyword>
<keyword evidence="15 19" id="KW-0472">Membrane</keyword>
<comment type="caution">
    <text evidence="20">The sequence shown here is derived from an EMBL/GenBank/DDBJ whole genome shotgun (WGS) entry which is preliminary data.</text>
</comment>
<comment type="pathway">
    <text evidence="4">Lipid metabolism.</text>
</comment>
<evidence type="ECO:0000256" key="6">
    <source>
        <dbReference type="ARBA" id="ARBA00012487"/>
    </source>
</evidence>
<accession>A0A4R1QRM7</accession>
<evidence type="ECO:0000256" key="1">
    <source>
        <dbReference type="ARBA" id="ARBA00001698"/>
    </source>
</evidence>
<dbReference type="EMBL" id="SLUO01000011">
    <property type="protein sequence ID" value="TCL56529.1"/>
    <property type="molecule type" value="Genomic_DNA"/>
</dbReference>
<keyword evidence="11 18" id="KW-0812">Transmembrane</keyword>
<dbReference type="UniPathway" id="UPA00557">
    <property type="reaction ID" value="UER00614"/>
</dbReference>
<evidence type="ECO:0000256" key="8">
    <source>
        <dbReference type="ARBA" id="ARBA00022475"/>
    </source>
</evidence>
<dbReference type="Proteomes" id="UP000295718">
    <property type="component" value="Unassembled WGS sequence"/>
</dbReference>
<reference evidence="20 21" key="1">
    <citation type="submission" date="2019-03" db="EMBL/GenBank/DDBJ databases">
        <title>Genomic Encyclopedia of Type Strains, Phase IV (KMG-IV): sequencing the most valuable type-strain genomes for metagenomic binning, comparative biology and taxonomic classification.</title>
        <authorList>
            <person name="Goeker M."/>
        </authorList>
    </citation>
    <scope>NUCLEOTIDE SEQUENCE [LARGE SCALE GENOMIC DNA]</scope>
    <source>
        <strain evidence="20 21">DSM 100556</strain>
    </source>
</reference>
<evidence type="ECO:0000256" key="17">
    <source>
        <dbReference type="ARBA" id="ARBA00023264"/>
    </source>
</evidence>
<name>A0A4R1QRM7_9FIRM</name>
<evidence type="ECO:0000256" key="12">
    <source>
        <dbReference type="ARBA" id="ARBA00022695"/>
    </source>
</evidence>
<dbReference type="PANTHER" id="PTHR46382:SF1">
    <property type="entry name" value="PHOSPHATIDATE CYTIDYLYLTRANSFERASE"/>
    <property type="match status" value="1"/>
</dbReference>
<evidence type="ECO:0000256" key="19">
    <source>
        <dbReference type="SAM" id="Phobius"/>
    </source>
</evidence>
<evidence type="ECO:0000256" key="4">
    <source>
        <dbReference type="ARBA" id="ARBA00005189"/>
    </source>
</evidence>
<dbReference type="STRING" id="1469948.GCA_000732725_01510"/>
<dbReference type="PROSITE" id="PS01315">
    <property type="entry name" value="CDS"/>
    <property type="match status" value="1"/>
</dbReference>
<evidence type="ECO:0000313" key="21">
    <source>
        <dbReference type="Proteomes" id="UP000295718"/>
    </source>
</evidence>
<dbReference type="EC" id="2.7.7.41" evidence="6 18"/>
<evidence type="ECO:0000256" key="14">
    <source>
        <dbReference type="ARBA" id="ARBA00023098"/>
    </source>
</evidence>
<evidence type="ECO:0000256" key="15">
    <source>
        <dbReference type="ARBA" id="ARBA00023136"/>
    </source>
</evidence>
<keyword evidence="21" id="KW-1185">Reference proteome</keyword>
<dbReference type="AlphaFoldDB" id="A0A4R1QRM7"/>
<evidence type="ECO:0000256" key="11">
    <source>
        <dbReference type="ARBA" id="ARBA00022692"/>
    </source>
</evidence>
<dbReference type="Pfam" id="PF01148">
    <property type="entry name" value="CTP_transf_1"/>
    <property type="match status" value="1"/>
</dbReference>
<protein>
    <recommendedName>
        <fullName evidence="7 18">Phosphatidate cytidylyltransferase</fullName>
        <ecNumber evidence="6 18">2.7.7.41</ecNumber>
    </recommendedName>
</protein>
<feature type="transmembrane region" description="Helical" evidence="19">
    <location>
        <begin position="79"/>
        <end position="99"/>
    </location>
</feature>
<dbReference type="GO" id="GO:0004605">
    <property type="term" value="F:phosphatidate cytidylyltransferase activity"/>
    <property type="evidence" value="ECO:0007669"/>
    <property type="project" value="UniProtKB-EC"/>
</dbReference>
<dbReference type="RefSeq" id="WP_031390225.1">
    <property type="nucleotide sequence ID" value="NZ_JPNB01000001.1"/>
</dbReference>
<keyword evidence="10 18" id="KW-0808">Transferase</keyword>
<comment type="pathway">
    <text evidence="3 18">Phospholipid metabolism; CDP-diacylglycerol biosynthesis; CDP-diacylglycerol from sn-glycerol 3-phosphate: step 3/3.</text>
</comment>
<dbReference type="GO" id="GO:0005886">
    <property type="term" value="C:plasma membrane"/>
    <property type="evidence" value="ECO:0007669"/>
    <property type="project" value="UniProtKB-SubCell"/>
</dbReference>
<evidence type="ECO:0000256" key="13">
    <source>
        <dbReference type="ARBA" id="ARBA00022989"/>
    </source>
</evidence>
<gene>
    <name evidence="20" type="ORF">EDD76_11123</name>
</gene>
<evidence type="ECO:0000256" key="18">
    <source>
        <dbReference type="RuleBase" id="RU003938"/>
    </source>
</evidence>
<evidence type="ECO:0000256" key="10">
    <source>
        <dbReference type="ARBA" id="ARBA00022679"/>
    </source>
</evidence>
<feature type="transmembrane region" description="Helical" evidence="19">
    <location>
        <begin position="111"/>
        <end position="129"/>
    </location>
</feature>
<keyword evidence="17" id="KW-1208">Phospholipid metabolism</keyword>
<keyword evidence="8" id="KW-1003">Cell membrane</keyword>
<feature type="transmembrane region" description="Helical" evidence="19">
    <location>
        <begin position="254"/>
        <end position="272"/>
    </location>
</feature>
<evidence type="ECO:0000313" key="20">
    <source>
        <dbReference type="EMBL" id="TCL56529.1"/>
    </source>
</evidence>
<evidence type="ECO:0000256" key="16">
    <source>
        <dbReference type="ARBA" id="ARBA00023209"/>
    </source>
</evidence>
<evidence type="ECO:0000256" key="3">
    <source>
        <dbReference type="ARBA" id="ARBA00005119"/>
    </source>
</evidence>